<dbReference type="PANTHER" id="PTHR44591:SF25">
    <property type="entry name" value="CHEMOTAXIS TWO-COMPONENT RESPONSE REGULATOR"/>
    <property type="match status" value="1"/>
</dbReference>
<feature type="domain" description="Response regulatory" evidence="3">
    <location>
        <begin position="5"/>
        <end position="121"/>
    </location>
</feature>
<evidence type="ECO:0000313" key="4">
    <source>
        <dbReference type="EMBL" id="AOZ08465.1"/>
    </source>
</evidence>
<keyword evidence="1 2" id="KW-0597">Phosphoprotein</keyword>
<dbReference type="EMBL" id="CP017755">
    <property type="protein sequence ID" value="AOZ08465.1"/>
    <property type="molecule type" value="Genomic_DNA"/>
</dbReference>
<protein>
    <recommendedName>
        <fullName evidence="3">Response regulatory domain-containing protein</fullName>
    </recommendedName>
</protein>
<evidence type="ECO:0000256" key="1">
    <source>
        <dbReference type="ARBA" id="ARBA00022553"/>
    </source>
</evidence>
<accession>A0ABM6F9V7</accession>
<dbReference type="InterPro" id="IPR011006">
    <property type="entry name" value="CheY-like_superfamily"/>
</dbReference>
<gene>
    <name evidence="4" type="ORF">BKK80_21135</name>
</gene>
<dbReference type="SMART" id="SM00448">
    <property type="entry name" value="REC"/>
    <property type="match status" value="1"/>
</dbReference>
<sequence length="127" mass="12936">MSSQSILVVDDSPSLRGMICACLRAAGYPVTEAGDGAQASELAAGADFSLLVTDLVMPGVDGLALIRALRAMPRHAALPILVLSTEGDDGVRARVREAGASGFLPKPFDPAQLLHAVGALLSPSDVG</sequence>
<evidence type="ECO:0000259" key="3">
    <source>
        <dbReference type="PROSITE" id="PS50110"/>
    </source>
</evidence>
<dbReference type="RefSeq" id="WP_071017321.1">
    <property type="nucleotide sequence ID" value="NZ_CP017755.1"/>
</dbReference>
<feature type="modified residue" description="4-aspartylphosphate" evidence="2">
    <location>
        <position position="54"/>
    </location>
</feature>
<dbReference type="Proteomes" id="UP000177515">
    <property type="component" value="Chromosome 2"/>
</dbReference>
<dbReference type="InterPro" id="IPR001789">
    <property type="entry name" value="Sig_transdc_resp-reg_receiver"/>
</dbReference>
<dbReference type="InterPro" id="IPR050595">
    <property type="entry name" value="Bact_response_regulator"/>
</dbReference>
<organism evidence="4 5">
    <name type="scientific">Cupriavidus malaysiensis</name>
    <dbReference type="NCBI Taxonomy" id="367825"/>
    <lineage>
        <taxon>Bacteria</taxon>
        <taxon>Pseudomonadati</taxon>
        <taxon>Pseudomonadota</taxon>
        <taxon>Betaproteobacteria</taxon>
        <taxon>Burkholderiales</taxon>
        <taxon>Burkholderiaceae</taxon>
        <taxon>Cupriavidus</taxon>
    </lineage>
</organism>
<proteinExistence type="predicted"/>
<keyword evidence="5" id="KW-1185">Reference proteome</keyword>
<dbReference type="SUPFAM" id="SSF52172">
    <property type="entry name" value="CheY-like"/>
    <property type="match status" value="1"/>
</dbReference>
<dbReference type="Gene3D" id="3.40.50.2300">
    <property type="match status" value="1"/>
</dbReference>
<reference evidence="4 5" key="1">
    <citation type="submission" date="2016-10" db="EMBL/GenBank/DDBJ databases">
        <title>Complete genome sequences of three Cupriavidus strains isolated from various Malaysian environments.</title>
        <authorList>
            <person name="Abdullah A.A.-A."/>
            <person name="Shafie N.A.H."/>
            <person name="Lau N.S."/>
        </authorList>
    </citation>
    <scope>NUCLEOTIDE SEQUENCE [LARGE SCALE GENOMIC DNA]</scope>
    <source>
        <strain evidence="4 5">USMAA1020</strain>
    </source>
</reference>
<evidence type="ECO:0000256" key="2">
    <source>
        <dbReference type="PROSITE-ProRule" id="PRU00169"/>
    </source>
</evidence>
<dbReference type="Pfam" id="PF00072">
    <property type="entry name" value="Response_reg"/>
    <property type="match status" value="1"/>
</dbReference>
<evidence type="ECO:0000313" key="5">
    <source>
        <dbReference type="Proteomes" id="UP000177515"/>
    </source>
</evidence>
<dbReference type="PROSITE" id="PS50110">
    <property type="entry name" value="RESPONSE_REGULATORY"/>
    <property type="match status" value="1"/>
</dbReference>
<dbReference type="PANTHER" id="PTHR44591">
    <property type="entry name" value="STRESS RESPONSE REGULATOR PROTEIN 1"/>
    <property type="match status" value="1"/>
</dbReference>
<name>A0ABM6F9V7_9BURK</name>